<accession>A0ACC3CDP7</accession>
<sequence>MGPLAVAPFPALTHSGEHSVVPLPLGRRREHGVAATHQSVPQGVFAATRGFSCLIDAPVPKRLQACVLSFKFPAGSTSSCVQGISLTVVATANKQAKSAWGSPTAHPVPKRPPPRSSRPVWPASPWPPPTSPHPPPRPCHSAPPASSHPLAAARCRSAVHTSVLKLGSPSAAMAAFVGTAPTRLPASSRPASVCGGRGSAAAGTPDSPSVVAPGEWCARRRPPPALASLGDSARRAPPSLARRQSASMGANDGRNATDDGEDAYPSPPEPSFTPSGRAITAPRPVVLDGSDDVLGMTPMEVLRTARTAASTEDIPTGGRDAGTDWLFSDVAKINVTAGDGGNGVMAFRREKGVPKGGPFGGSGGLGGHVHLVADKGLNTLARFRGRVHFRAEGGNNGLGKGKHGAGGRDTTVLVPVGTVVRDNTTGRVVADLSDHGSSVRVARGGRGGRGNMAFKTDRNRAPRMCERGEPGVSRWLKLELKLVADAGLVGVPNAGKSTLLSRVSAARPKIADYPFTTVVPQLGVVDGYEGEDGDAAGTSSTSRSMVLVDIPGLLEGAHSGVGMGTAFLRHIERCRAIVHVVDGSAADPVGDYQAICSELELFNPRLANKPSVVLLNKMDLPHVRHAWEEEGLRDALLAAMPHRRLAAVSAVSGEGLRKVLHRLTDLVLDARAKDDGGVVIAPAEYEESDEESLAARKVDVTRVADGVYEVRGPKIDRAVAMTNWDYVEAVDRFQRVLDAVGANRALKAAGAADGDTIVVGDREFVYYARDNIYSAAAFADGFTDGFTDEGEPDRAVAFDLGGQSLDGDEEEDEYEDDEGEDDEFEHPEPSVADDAVANVGADVPPTSDGKRRE</sequence>
<proteinExistence type="predicted"/>
<dbReference type="EMBL" id="CM020620">
    <property type="protein sequence ID" value="KAK1868210.1"/>
    <property type="molecule type" value="Genomic_DNA"/>
</dbReference>
<keyword evidence="2" id="KW-1185">Reference proteome</keyword>
<organism evidence="1 2">
    <name type="scientific">Pyropia yezoensis</name>
    <name type="common">Susabi-nori</name>
    <name type="synonym">Porphyra yezoensis</name>
    <dbReference type="NCBI Taxonomy" id="2788"/>
    <lineage>
        <taxon>Eukaryota</taxon>
        <taxon>Rhodophyta</taxon>
        <taxon>Bangiophyceae</taxon>
        <taxon>Bangiales</taxon>
        <taxon>Bangiaceae</taxon>
        <taxon>Pyropia</taxon>
    </lineage>
</organism>
<name>A0ACC3CDP7_PYRYE</name>
<protein>
    <submittedName>
        <fullName evidence="1">Uncharacterized protein</fullName>
    </submittedName>
</protein>
<evidence type="ECO:0000313" key="2">
    <source>
        <dbReference type="Proteomes" id="UP000798662"/>
    </source>
</evidence>
<dbReference type="Proteomes" id="UP000798662">
    <property type="component" value="Chromosome 3"/>
</dbReference>
<comment type="caution">
    <text evidence="1">The sequence shown here is derived from an EMBL/GenBank/DDBJ whole genome shotgun (WGS) entry which is preliminary data.</text>
</comment>
<gene>
    <name evidence="1" type="ORF">I4F81_010704</name>
</gene>
<reference evidence="1" key="1">
    <citation type="submission" date="2019-11" db="EMBL/GenBank/DDBJ databases">
        <title>Nori genome reveals adaptations in red seaweeds to the harsh intertidal environment.</title>
        <authorList>
            <person name="Wang D."/>
            <person name="Mao Y."/>
        </authorList>
    </citation>
    <scope>NUCLEOTIDE SEQUENCE</scope>
    <source>
        <tissue evidence="1">Gametophyte</tissue>
    </source>
</reference>
<evidence type="ECO:0000313" key="1">
    <source>
        <dbReference type="EMBL" id="KAK1868210.1"/>
    </source>
</evidence>